<dbReference type="InterPro" id="IPR018232">
    <property type="entry name" value="Glyco_hydro_37_CS"/>
</dbReference>
<dbReference type="Pfam" id="PF01204">
    <property type="entry name" value="Trehalase"/>
    <property type="match status" value="1"/>
</dbReference>
<sequence length="547" mass="60682">MSFYLAVMPQRRVRLALVALAASLAFAAPSRADAPAGRHAAVTAYPAPPSELYPQLFAAVQLGHVFSDGKTFADALPKGRPAVIEAEYKRARNQPGFTLADFVRQHFDLPKDNADAYTSDRSQSLQQHIAGLWPHLTQQPAPAGAASSLLPLPQPYVVPGGRFREVYYWDSYFTMLGLLQNGKPQLMRAMVDNFSSLIDRYGHIPNGNRSYYLSRSQPPFYYKMVGLLSSGDEAGAYARYLPQLRREYGFWMDGEHDLKPGAAYRRVVALADGSLLNRYYDDRAAPRDESYAEDVKLARQSGRQAAEVYRDVRAGAESGWDFSSRWFADGKTLAAIETTAILPVDLNSLLYGLENAIRLGCERVRDLACSSDFRQRAERRRSAVQKYLWDESAGYYVDYQWVKRQPTARPGAATLYPLFTGIAEPAQAARVARWTGKELLKPYGIVATPVDSGQQWDAPNGWAPLQWIAVDGLNRYGMHALARDIAARWMGKVQQVYAGSGKLVEKYDVTASGAAAGGGEYALQDGFGWTNGVAMQLMALYPELQRP</sequence>
<organism evidence="4 5">
    <name type="scientific">Collimonas rhizosphaerae</name>
    <dbReference type="NCBI Taxonomy" id="3126357"/>
    <lineage>
        <taxon>Bacteria</taxon>
        <taxon>Pseudomonadati</taxon>
        <taxon>Pseudomonadota</taxon>
        <taxon>Betaproteobacteria</taxon>
        <taxon>Burkholderiales</taxon>
        <taxon>Oxalobacteraceae</taxon>
        <taxon>Collimonas</taxon>
    </lineage>
</organism>
<protein>
    <submittedName>
        <fullName evidence="4">Alpha,alpha-trehalase TreF</fullName>
    </submittedName>
</protein>
<reference evidence="4 5" key="1">
    <citation type="submission" date="2024-02" db="EMBL/GenBank/DDBJ databases">
        <title>Draft genome sequence of Collimonas sp. strain H4R21, an effective mineral-weathering bacterial strain isolated from the beech rhizosphere.</title>
        <authorList>
            <person name="Morin E."/>
            <person name="Uroz S."/>
            <person name="Leveau J.H.J."/>
            <person name="Kumar R."/>
            <person name="Rey M.W."/>
            <person name="Pham J."/>
        </authorList>
    </citation>
    <scope>NUCLEOTIDE SEQUENCE [LARGE SCALE GENOMIC DNA]</scope>
    <source>
        <strain evidence="4 5">H4R21</strain>
    </source>
</reference>
<dbReference type="Gene3D" id="1.50.10.10">
    <property type="match status" value="1"/>
</dbReference>
<dbReference type="PROSITE" id="PS00927">
    <property type="entry name" value="TREHALASE_1"/>
    <property type="match status" value="1"/>
</dbReference>
<dbReference type="Proteomes" id="UP001495910">
    <property type="component" value="Unassembled WGS sequence"/>
</dbReference>
<name>A0ABU9PZX1_9BURK</name>
<accession>A0ABU9PZX1</accession>
<gene>
    <name evidence="4" type="primary">treF</name>
    <name evidence="4" type="ORF">V8G57_19395</name>
</gene>
<dbReference type="NCBIfam" id="NF009773">
    <property type="entry name" value="PRK13270.1"/>
    <property type="match status" value="1"/>
</dbReference>
<comment type="caution">
    <text evidence="4">The sequence shown here is derived from an EMBL/GenBank/DDBJ whole genome shotgun (WGS) entry which is preliminary data.</text>
</comment>
<keyword evidence="3" id="KW-0732">Signal</keyword>
<dbReference type="PROSITE" id="PS00928">
    <property type="entry name" value="TREHALASE_2"/>
    <property type="match status" value="1"/>
</dbReference>
<dbReference type="PANTHER" id="PTHR23403">
    <property type="entry name" value="TREHALASE"/>
    <property type="match status" value="1"/>
</dbReference>
<dbReference type="NCBIfam" id="NF009774">
    <property type="entry name" value="PRK13271.1"/>
    <property type="match status" value="1"/>
</dbReference>
<evidence type="ECO:0000313" key="4">
    <source>
        <dbReference type="EMBL" id="MEM4989561.1"/>
    </source>
</evidence>
<feature type="chain" id="PRO_5046592125" evidence="3">
    <location>
        <begin position="28"/>
        <end position="547"/>
    </location>
</feature>
<dbReference type="PANTHER" id="PTHR23403:SF1">
    <property type="entry name" value="TREHALASE"/>
    <property type="match status" value="1"/>
</dbReference>
<evidence type="ECO:0000313" key="5">
    <source>
        <dbReference type="Proteomes" id="UP001495910"/>
    </source>
</evidence>
<proteinExistence type="predicted"/>
<dbReference type="InterPro" id="IPR008928">
    <property type="entry name" value="6-hairpin_glycosidase_sf"/>
</dbReference>
<feature type="signal peptide" evidence="3">
    <location>
        <begin position="1"/>
        <end position="27"/>
    </location>
</feature>
<dbReference type="InterPro" id="IPR001661">
    <property type="entry name" value="Glyco_hydro_37"/>
</dbReference>
<evidence type="ECO:0000256" key="2">
    <source>
        <dbReference type="ARBA" id="ARBA00023295"/>
    </source>
</evidence>
<dbReference type="InterPro" id="IPR012341">
    <property type="entry name" value="6hp_glycosidase-like_sf"/>
</dbReference>
<dbReference type="PRINTS" id="PR00744">
    <property type="entry name" value="GLHYDRLASE37"/>
</dbReference>
<keyword evidence="1" id="KW-0378">Hydrolase</keyword>
<evidence type="ECO:0000256" key="1">
    <source>
        <dbReference type="ARBA" id="ARBA00022801"/>
    </source>
</evidence>
<dbReference type="RefSeq" id="WP_342830740.1">
    <property type="nucleotide sequence ID" value="NZ_JBANDC010000015.1"/>
</dbReference>
<keyword evidence="5" id="KW-1185">Reference proteome</keyword>
<dbReference type="EMBL" id="JBANDC010000015">
    <property type="protein sequence ID" value="MEM4989561.1"/>
    <property type="molecule type" value="Genomic_DNA"/>
</dbReference>
<keyword evidence="2" id="KW-0326">Glycosidase</keyword>
<dbReference type="SUPFAM" id="SSF48208">
    <property type="entry name" value="Six-hairpin glycosidases"/>
    <property type="match status" value="1"/>
</dbReference>
<evidence type="ECO:0000256" key="3">
    <source>
        <dbReference type="SAM" id="SignalP"/>
    </source>
</evidence>